<name>A0A507BNM5_9PEZI</name>
<sequence>MYTDTNSLMASYLSDGHGRAPAPEDEHAVVAPDHALPGGPAGPALAGAEAEVPDPPRADVEQAPVHLEPAVPHRLLHDGVGHERRDPLLHVELGHAHGAPPFVADGPQLLVVGRAHGAQRGQPGVQDAADAGPGQRGQGAAARRVAAEHDVADLEVHDGELDHRRRVDVGRADDVGDVAVHKHVARLQAQDRRLGAARVRAAQPDWRCKKGELASAGIAAQK</sequence>
<protein>
    <submittedName>
        <fullName evidence="2">Uncharacterized protein</fullName>
    </submittedName>
</protein>
<dbReference type="AntiFam" id="ANF00103">
    <property type="entry name" value="Shadow ORF (opposite can)"/>
</dbReference>
<evidence type="ECO:0000313" key="3">
    <source>
        <dbReference type="Proteomes" id="UP000319257"/>
    </source>
</evidence>
<dbReference type="EMBL" id="SKBQ01000106">
    <property type="protein sequence ID" value="TPX18871.1"/>
    <property type="molecule type" value="Genomic_DNA"/>
</dbReference>
<dbReference type="GeneID" id="41978870"/>
<organism evidence="2 3">
    <name type="scientific">Thyridium curvatum</name>
    <dbReference type="NCBI Taxonomy" id="1093900"/>
    <lineage>
        <taxon>Eukaryota</taxon>
        <taxon>Fungi</taxon>
        <taxon>Dikarya</taxon>
        <taxon>Ascomycota</taxon>
        <taxon>Pezizomycotina</taxon>
        <taxon>Sordariomycetes</taxon>
        <taxon>Sordariomycetidae</taxon>
        <taxon>Thyridiales</taxon>
        <taxon>Thyridiaceae</taxon>
        <taxon>Thyridium</taxon>
    </lineage>
</organism>
<gene>
    <name evidence="2" type="ORF">E0L32_011423</name>
</gene>
<dbReference type="RefSeq" id="XP_031000582.1">
    <property type="nucleotide sequence ID" value="XM_031134151.1"/>
</dbReference>
<evidence type="ECO:0000256" key="1">
    <source>
        <dbReference type="SAM" id="MobiDB-lite"/>
    </source>
</evidence>
<dbReference type="InParanoid" id="A0A507BNM5"/>
<comment type="caution">
    <text evidence="2">The sequence shown here is derived from an EMBL/GenBank/DDBJ whole genome shotgun (WGS) entry which is preliminary data.</text>
</comment>
<dbReference type="AlphaFoldDB" id="A0A507BNM5"/>
<feature type="compositionally biased region" description="Low complexity" evidence="1">
    <location>
        <begin position="35"/>
        <end position="50"/>
    </location>
</feature>
<feature type="region of interest" description="Disordered" evidence="1">
    <location>
        <begin position="117"/>
        <end position="141"/>
    </location>
</feature>
<evidence type="ECO:0000313" key="2">
    <source>
        <dbReference type="EMBL" id="TPX18871.1"/>
    </source>
</evidence>
<feature type="compositionally biased region" description="Basic and acidic residues" evidence="1">
    <location>
        <begin position="16"/>
        <end position="28"/>
    </location>
</feature>
<accession>A0A507BNM5</accession>
<reference evidence="2 3" key="1">
    <citation type="submission" date="2019-06" db="EMBL/GenBank/DDBJ databases">
        <title>Draft genome sequence of the filamentous fungus Phialemoniopsis curvata isolated from diesel fuel.</title>
        <authorList>
            <person name="Varaljay V.A."/>
            <person name="Lyon W.J."/>
            <person name="Crouch A.L."/>
            <person name="Drake C.E."/>
            <person name="Hollomon J.M."/>
            <person name="Nadeau L.J."/>
            <person name="Nunn H.S."/>
            <person name="Stevenson B.S."/>
            <person name="Bojanowski C.L."/>
            <person name="Crookes-Goodson W.J."/>
        </authorList>
    </citation>
    <scope>NUCLEOTIDE SEQUENCE [LARGE SCALE GENOMIC DNA]</scope>
    <source>
        <strain evidence="2 3">D216</strain>
    </source>
</reference>
<proteinExistence type="predicted"/>
<keyword evidence="3" id="KW-1185">Reference proteome</keyword>
<feature type="region of interest" description="Disordered" evidence="1">
    <location>
        <begin position="1"/>
        <end position="55"/>
    </location>
</feature>
<dbReference type="Proteomes" id="UP000319257">
    <property type="component" value="Unassembled WGS sequence"/>
</dbReference>
<feature type="compositionally biased region" description="Low complexity" evidence="1">
    <location>
        <begin position="126"/>
        <end position="141"/>
    </location>
</feature>